<feature type="region of interest" description="Disordered" evidence="1">
    <location>
        <begin position="17"/>
        <end position="80"/>
    </location>
</feature>
<dbReference type="PROSITE" id="PS50829">
    <property type="entry name" value="GYF"/>
    <property type="match status" value="1"/>
</dbReference>
<dbReference type="SUPFAM" id="SSF55277">
    <property type="entry name" value="GYF domain"/>
    <property type="match status" value="1"/>
</dbReference>
<dbReference type="OrthoDB" id="3993261at2759"/>
<feature type="compositionally biased region" description="Acidic residues" evidence="1">
    <location>
        <begin position="21"/>
        <end position="33"/>
    </location>
</feature>
<dbReference type="Proteomes" id="UP000662931">
    <property type="component" value="Chromosome 1"/>
</dbReference>
<protein>
    <recommendedName>
        <fullName evidence="2">GYF domain-containing protein</fullName>
    </recommendedName>
</protein>
<dbReference type="PANTHER" id="PTHR13138:SF3">
    <property type="entry name" value="CD2 ANTIGEN CYTOPLASMIC TAIL-BINDING PROTEIN 2"/>
    <property type="match status" value="1"/>
</dbReference>
<dbReference type="InterPro" id="IPR035445">
    <property type="entry name" value="GYF-like_dom_sf"/>
</dbReference>
<feature type="domain" description="GYF" evidence="2">
    <location>
        <begin position="240"/>
        <end position="299"/>
    </location>
</feature>
<evidence type="ECO:0000313" key="4">
    <source>
        <dbReference type="Proteomes" id="UP000662931"/>
    </source>
</evidence>
<accession>A0A875RTR1</accession>
<evidence type="ECO:0000313" key="3">
    <source>
        <dbReference type="EMBL" id="QPG73767.1"/>
    </source>
</evidence>
<dbReference type="InterPro" id="IPR003169">
    <property type="entry name" value="GYF"/>
</dbReference>
<feature type="compositionally biased region" description="Acidic residues" evidence="1">
    <location>
        <begin position="41"/>
        <end position="72"/>
    </location>
</feature>
<dbReference type="PANTHER" id="PTHR13138">
    <property type="entry name" value="PROTEIN LIN1"/>
    <property type="match status" value="1"/>
</dbReference>
<evidence type="ECO:0000259" key="2">
    <source>
        <dbReference type="PROSITE" id="PS50829"/>
    </source>
</evidence>
<name>A0A875RTR1_EENNA</name>
<gene>
    <name evidence="3" type="ORF">FOA43_001081</name>
</gene>
<keyword evidence="4" id="KW-1185">Reference proteome</keyword>
<dbReference type="InterPro" id="IPR039905">
    <property type="entry name" value="CD2BP2/Lin1"/>
</dbReference>
<organism evidence="3 4">
    <name type="scientific">Eeniella nana</name>
    <name type="common">Yeast</name>
    <name type="synonym">Brettanomyces nanus</name>
    <dbReference type="NCBI Taxonomy" id="13502"/>
    <lineage>
        <taxon>Eukaryota</taxon>
        <taxon>Fungi</taxon>
        <taxon>Dikarya</taxon>
        <taxon>Ascomycota</taxon>
        <taxon>Saccharomycotina</taxon>
        <taxon>Pichiomycetes</taxon>
        <taxon>Pichiales</taxon>
        <taxon>Pichiaceae</taxon>
        <taxon>Brettanomyces</taxon>
    </lineage>
</organism>
<reference evidence="3" key="1">
    <citation type="submission" date="2020-10" db="EMBL/GenBank/DDBJ databases">
        <authorList>
            <person name="Roach M.J.R."/>
        </authorList>
    </citation>
    <scope>NUCLEOTIDE SEQUENCE</scope>
    <source>
        <strain evidence="3">CBS 1945</strain>
    </source>
</reference>
<dbReference type="Pfam" id="PF02213">
    <property type="entry name" value="GYF"/>
    <property type="match status" value="1"/>
</dbReference>
<dbReference type="Gene3D" id="3.30.1490.40">
    <property type="match status" value="1"/>
</dbReference>
<proteinExistence type="predicted"/>
<dbReference type="KEGG" id="bnn:FOA43_001081"/>
<evidence type="ECO:0000256" key="1">
    <source>
        <dbReference type="SAM" id="MobiDB-lite"/>
    </source>
</evidence>
<dbReference type="GO" id="GO:0005682">
    <property type="term" value="C:U5 snRNP"/>
    <property type="evidence" value="ECO:0007669"/>
    <property type="project" value="InterPro"/>
</dbReference>
<dbReference type="GeneID" id="62194482"/>
<dbReference type="AlphaFoldDB" id="A0A875RTR1"/>
<feature type="region of interest" description="Disordered" evidence="1">
    <location>
        <begin position="115"/>
        <end position="138"/>
    </location>
</feature>
<sequence length="302" mass="35514">MGDELLEDLGGVKRRKIMEGYDSDSTGDEEGVGEEAGKAEEEVEEAEEKVEEDLEEEVEEAENEKEIEEFEDEKPVGLNSYLSDSKMESFSMEEDDEEETELWLKKIKKSDIIKAREAESARKTHQEEQERKKRKQKETTKTWELMEELIKFLEPAETSEELLQRKYHQLKRSKDKAKRDILQGEIRRLTDVIEQISDRDYPAVYEISREQFLREYRKEAGKEWQLATGGATGRLANHSAVEWEYRWNLDDEITYGPFDSATMHGWKEDYFQNNVAYARKVGATQFQDAREIDYYADISNDR</sequence>
<dbReference type="EMBL" id="CP064812">
    <property type="protein sequence ID" value="QPG73767.1"/>
    <property type="molecule type" value="Genomic_DNA"/>
</dbReference>
<dbReference type="RefSeq" id="XP_038777332.1">
    <property type="nucleotide sequence ID" value="XM_038921404.1"/>
</dbReference>